<proteinExistence type="predicted"/>
<dbReference type="EMBL" id="CAJOBJ010133761">
    <property type="protein sequence ID" value="CAF4733487.1"/>
    <property type="molecule type" value="Genomic_DNA"/>
</dbReference>
<evidence type="ECO:0000313" key="1">
    <source>
        <dbReference type="EMBL" id="CAF1440717.1"/>
    </source>
</evidence>
<feature type="non-terminal residue" evidence="1">
    <location>
        <position position="1"/>
    </location>
</feature>
<dbReference type="Proteomes" id="UP000663834">
    <property type="component" value="Unassembled WGS sequence"/>
</dbReference>
<comment type="caution">
    <text evidence="1">The sequence shown here is derived from an EMBL/GenBank/DDBJ whole genome shotgun (WGS) entry which is preliminary data.</text>
</comment>
<name>A0A815NXQ6_9BILA</name>
<sequence>NDNQADENQAYDDDDIYPWNHHEQQQQQQQVETSINNVDDADEDWIVIININSEPFDVIDIEHNE</sequence>
<evidence type="ECO:0000313" key="3">
    <source>
        <dbReference type="Proteomes" id="UP000663834"/>
    </source>
</evidence>
<reference evidence="1" key="1">
    <citation type="submission" date="2021-02" db="EMBL/GenBank/DDBJ databases">
        <authorList>
            <person name="Nowell W R."/>
        </authorList>
    </citation>
    <scope>NUCLEOTIDE SEQUENCE</scope>
</reference>
<dbReference type="AlphaFoldDB" id="A0A815NXQ6"/>
<organism evidence="1 3">
    <name type="scientific">Rotaria magnacalcarata</name>
    <dbReference type="NCBI Taxonomy" id="392030"/>
    <lineage>
        <taxon>Eukaryota</taxon>
        <taxon>Metazoa</taxon>
        <taxon>Spiralia</taxon>
        <taxon>Gnathifera</taxon>
        <taxon>Rotifera</taxon>
        <taxon>Eurotatoria</taxon>
        <taxon>Bdelloidea</taxon>
        <taxon>Philodinida</taxon>
        <taxon>Philodinidae</taxon>
        <taxon>Rotaria</taxon>
    </lineage>
</organism>
<protein>
    <submittedName>
        <fullName evidence="1">Uncharacterized protein</fullName>
    </submittedName>
</protein>
<accession>A0A815NXQ6</accession>
<evidence type="ECO:0000313" key="2">
    <source>
        <dbReference type="EMBL" id="CAF4733487.1"/>
    </source>
</evidence>
<dbReference type="EMBL" id="CAJNOW010005129">
    <property type="protein sequence ID" value="CAF1440717.1"/>
    <property type="molecule type" value="Genomic_DNA"/>
</dbReference>
<dbReference type="Proteomes" id="UP000681720">
    <property type="component" value="Unassembled WGS sequence"/>
</dbReference>
<gene>
    <name evidence="2" type="ORF">GIL414_LOCUS44378</name>
    <name evidence="1" type="ORF">KQP761_LOCUS11496</name>
</gene>